<dbReference type="InterPro" id="IPR014729">
    <property type="entry name" value="Rossmann-like_a/b/a_fold"/>
</dbReference>
<reference evidence="11 12" key="1">
    <citation type="submission" date="2018-01" db="EMBL/GenBank/DDBJ databases">
        <title>Draft genome Sequence of streptomyces globosus LZH-48.</title>
        <authorList>
            <person name="Ran K."/>
            <person name="Li Z."/>
            <person name="Wei S."/>
            <person name="Dong R."/>
        </authorList>
    </citation>
    <scope>NUCLEOTIDE SEQUENCE [LARGE SCALE GENOMIC DNA]</scope>
    <source>
        <strain evidence="11 12">LZH-48</strain>
    </source>
</reference>
<dbReference type="InterPro" id="IPR023458">
    <property type="entry name" value="Met-tRNA_ligase_1"/>
</dbReference>
<keyword evidence="12" id="KW-1185">Reference proteome</keyword>
<keyword evidence="2 8" id="KW-0547">Nucleotide-binding</keyword>
<comment type="catalytic activity">
    <reaction evidence="7">
        <text>tRNA(Met) + L-methionine + ATP = L-methionyl-tRNA(Met) + AMP + diphosphate</text>
        <dbReference type="Rhea" id="RHEA:13481"/>
        <dbReference type="Rhea" id="RHEA-COMP:9667"/>
        <dbReference type="Rhea" id="RHEA-COMP:9698"/>
        <dbReference type="ChEBI" id="CHEBI:30616"/>
        <dbReference type="ChEBI" id="CHEBI:33019"/>
        <dbReference type="ChEBI" id="CHEBI:57844"/>
        <dbReference type="ChEBI" id="CHEBI:78442"/>
        <dbReference type="ChEBI" id="CHEBI:78530"/>
        <dbReference type="ChEBI" id="CHEBI:456215"/>
        <dbReference type="EC" id="6.1.1.10"/>
    </reaction>
</comment>
<dbReference type="OrthoDB" id="9810191at2"/>
<keyword evidence="3 8" id="KW-0067">ATP-binding</keyword>
<evidence type="ECO:0000256" key="3">
    <source>
        <dbReference type="ARBA" id="ARBA00022840"/>
    </source>
</evidence>
<dbReference type="InterPro" id="IPR029038">
    <property type="entry name" value="MetRS_Zn"/>
</dbReference>
<evidence type="ECO:0000313" key="12">
    <source>
        <dbReference type="Proteomes" id="UP000252004"/>
    </source>
</evidence>
<evidence type="ECO:0000256" key="8">
    <source>
        <dbReference type="RuleBase" id="RU363039"/>
    </source>
</evidence>
<evidence type="ECO:0000313" key="11">
    <source>
        <dbReference type="EMBL" id="AXE27020.1"/>
    </source>
</evidence>
<evidence type="ECO:0000256" key="5">
    <source>
        <dbReference type="ARBA" id="ARBA00023146"/>
    </source>
</evidence>
<evidence type="ECO:0000259" key="10">
    <source>
        <dbReference type="Pfam" id="PF09334"/>
    </source>
</evidence>
<dbReference type="Proteomes" id="UP000252004">
    <property type="component" value="Chromosome"/>
</dbReference>
<dbReference type="InterPro" id="IPR015413">
    <property type="entry name" value="Methionyl/Leucyl_tRNA_Synth"/>
</dbReference>
<dbReference type="Pfam" id="PF09334">
    <property type="entry name" value="tRNA-synt_1g"/>
    <property type="match status" value="1"/>
</dbReference>
<dbReference type="GO" id="GO:0006431">
    <property type="term" value="P:methionyl-tRNA aminoacylation"/>
    <property type="evidence" value="ECO:0007669"/>
    <property type="project" value="InterPro"/>
</dbReference>
<keyword evidence="1 8" id="KW-0436">Ligase</keyword>
<evidence type="ECO:0000256" key="2">
    <source>
        <dbReference type="ARBA" id="ARBA00022741"/>
    </source>
</evidence>
<evidence type="ECO:0000256" key="4">
    <source>
        <dbReference type="ARBA" id="ARBA00022917"/>
    </source>
</evidence>
<accession>A0A344U7Z9</accession>
<organism evidence="11 12">
    <name type="scientific">Streptomyces globosus</name>
    <dbReference type="NCBI Taxonomy" id="68209"/>
    <lineage>
        <taxon>Bacteria</taxon>
        <taxon>Bacillati</taxon>
        <taxon>Actinomycetota</taxon>
        <taxon>Actinomycetes</taxon>
        <taxon>Kitasatosporales</taxon>
        <taxon>Streptomycetaceae</taxon>
        <taxon>Streptomyces</taxon>
    </lineage>
</organism>
<gene>
    <name evidence="11" type="ORF">C0216_29550</name>
</gene>
<dbReference type="EMBL" id="CP030862">
    <property type="protein sequence ID" value="AXE27020.1"/>
    <property type="molecule type" value="Genomic_DNA"/>
</dbReference>
<dbReference type="PROSITE" id="PS00178">
    <property type="entry name" value="AA_TRNA_LIGASE_I"/>
    <property type="match status" value="1"/>
</dbReference>
<keyword evidence="5 8" id="KW-0030">Aminoacyl-tRNA synthetase</keyword>
<comment type="similarity">
    <text evidence="8">Belongs to the class-I aminoacyl-tRNA synthetase family.</text>
</comment>
<feature type="compositionally biased region" description="Acidic residues" evidence="9">
    <location>
        <begin position="414"/>
        <end position="428"/>
    </location>
</feature>
<dbReference type="RefSeq" id="WP_114058190.1">
    <property type="nucleotide sequence ID" value="NZ_CP030862.1"/>
</dbReference>
<feature type="domain" description="Methionyl/Leucyl tRNA synthetase" evidence="10">
    <location>
        <begin position="4"/>
        <end position="392"/>
    </location>
</feature>
<dbReference type="GO" id="GO:0005524">
    <property type="term" value="F:ATP binding"/>
    <property type="evidence" value="ECO:0007669"/>
    <property type="project" value="UniProtKB-KW"/>
</dbReference>
<dbReference type="GO" id="GO:0004825">
    <property type="term" value="F:methionine-tRNA ligase activity"/>
    <property type="evidence" value="ECO:0007669"/>
    <property type="project" value="UniProtKB-EC"/>
</dbReference>
<evidence type="ECO:0000256" key="1">
    <source>
        <dbReference type="ARBA" id="ARBA00022598"/>
    </source>
</evidence>
<dbReference type="GO" id="GO:0005829">
    <property type="term" value="C:cytosol"/>
    <property type="evidence" value="ECO:0007669"/>
    <property type="project" value="TreeGrafter"/>
</dbReference>
<dbReference type="PANTHER" id="PTHR45765">
    <property type="entry name" value="METHIONINE--TRNA LIGASE"/>
    <property type="match status" value="1"/>
</dbReference>
<dbReference type="SUPFAM" id="SSF52374">
    <property type="entry name" value="Nucleotidylyl transferase"/>
    <property type="match status" value="1"/>
</dbReference>
<protein>
    <recommendedName>
        <fullName evidence="6">Methionyl-tRNA synthetase</fullName>
    </recommendedName>
</protein>
<dbReference type="InterPro" id="IPR001412">
    <property type="entry name" value="aa-tRNA-synth_I_CS"/>
</dbReference>
<evidence type="ECO:0000256" key="6">
    <source>
        <dbReference type="ARBA" id="ARBA00030904"/>
    </source>
</evidence>
<dbReference type="KEGG" id="sgz:C0216_29550"/>
<dbReference type="Gene3D" id="2.20.28.20">
    <property type="entry name" value="Methionyl-tRNA synthetase, Zn-domain"/>
    <property type="match status" value="1"/>
</dbReference>
<name>A0A344U7Z9_9ACTN</name>
<dbReference type="InterPro" id="IPR033911">
    <property type="entry name" value="MetRS_core"/>
</dbReference>
<dbReference type="PRINTS" id="PR01041">
    <property type="entry name" value="TRNASYNTHMET"/>
</dbReference>
<sequence length="558" mass="60704">MTAYVVTSAPPNPNGDLHLGHLSGPFLGADVLTRHLRQRGHDVRHVGYSDEHSCYVPRRAAEIGSTAYPTARLFGDRMEETLSLGAMHHDWFTRPLTDPVHTEFVQRFFLDLWESGALEVQELPVFHCGPCDRYLYEAEVRGCCQFCAEPSDGVYCEACGLPQDPAGLADPKCTACWTAPATRTLRRIVFPLEQRRGELAAYYAEAQARAEWRPRLVAYLQGLFARGPLPDTPVSREAGYGIPVPLPGWEGHVLDTWFSGIWGYAAATARLSEANGDRSEWERLWTDPETRIVNFIGFDCSFSHAVLWPALLLARGGLTLPAQVVTNEFYRLEGDKFSTSRGHAIWGGEFLRRVNADALRFHLCLTGPERAQNNFSMKEFADTVSTVLAGSLERWTDTVLDLLARDFDSTVPDGADDGDGADGADDGDAGGPAAAERAALPGRIADALGAGAFSPQRAADVLATAVERADADLRELALLRASGPRARYAARLAAHAELLAAVAATAAPLMPGWSAFLAERLGLPVDLATRMPAWPQGRLLPAGSTLPASVPLYFHELS</sequence>
<dbReference type="PANTHER" id="PTHR45765:SF1">
    <property type="entry name" value="METHIONINE--TRNA LIGASE, CYTOPLASMIC"/>
    <property type="match status" value="1"/>
</dbReference>
<dbReference type="Gene3D" id="3.40.50.620">
    <property type="entry name" value="HUPs"/>
    <property type="match status" value="1"/>
</dbReference>
<keyword evidence="4 8" id="KW-0648">Protein biosynthesis</keyword>
<proteinExistence type="inferred from homology"/>
<dbReference type="AlphaFoldDB" id="A0A344U7Z9"/>
<evidence type="ECO:0000256" key="7">
    <source>
        <dbReference type="ARBA" id="ARBA00047364"/>
    </source>
</evidence>
<feature type="region of interest" description="Disordered" evidence="9">
    <location>
        <begin position="411"/>
        <end position="434"/>
    </location>
</feature>
<evidence type="ECO:0000256" key="9">
    <source>
        <dbReference type="SAM" id="MobiDB-lite"/>
    </source>
</evidence>